<keyword evidence="1" id="KW-0808">Transferase</keyword>
<reference evidence="1 2" key="1">
    <citation type="submission" date="2018-07" db="EMBL/GenBank/DDBJ databases">
        <title>Genomic Encyclopedia of Type Strains, Phase IV (KMG-IV): sequencing the most valuable type-strain genomes for metagenomic binning, comparative biology and taxonomic classification.</title>
        <authorList>
            <person name="Goeker M."/>
        </authorList>
    </citation>
    <scope>NUCLEOTIDE SEQUENCE [LARGE SCALE GENOMIC DNA]</scope>
    <source>
        <strain evidence="1 2">DSM 44952</strain>
    </source>
</reference>
<keyword evidence="2" id="KW-1185">Reference proteome</keyword>
<dbReference type="AlphaFoldDB" id="A0A370H3E4"/>
<dbReference type="GO" id="GO:0016301">
    <property type="term" value="F:kinase activity"/>
    <property type="evidence" value="ECO:0007669"/>
    <property type="project" value="UniProtKB-KW"/>
</dbReference>
<dbReference type="InterPro" id="IPR036890">
    <property type="entry name" value="HATPase_C_sf"/>
</dbReference>
<dbReference type="Proteomes" id="UP000255355">
    <property type="component" value="Unassembled WGS sequence"/>
</dbReference>
<proteinExistence type="predicted"/>
<comment type="caution">
    <text evidence="1">The sequence shown here is derived from an EMBL/GenBank/DDBJ whole genome shotgun (WGS) entry which is preliminary data.</text>
</comment>
<dbReference type="EMBL" id="QQAZ01000005">
    <property type="protein sequence ID" value="RDI50726.1"/>
    <property type="molecule type" value="Genomic_DNA"/>
</dbReference>
<dbReference type="STRING" id="1210089.GCA_001613165_02582"/>
<evidence type="ECO:0000313" key="2">
    <source>
        <dbReference type="Proteomes" id="UP000255355"/>
    </source>
</evidence>
<sequence>MRVGGGHSAKCSGRRHPGISKQAQIRLVPVDLGSLLRVINISAEQGLRSTPVEIGVAATVSQLPIVRGLAETLVLLSDFTLDEVADIRLAVDEACSTLIAIATPGSTLRCRFTVGDDDLLVHVTGIAATEGLPDQRSFGWHVLRTLTDEVTTTQEPFDQAASGHPTIVEFRRVRGKA</sequence>
<accession>A0A370H3E4</accession>
<organism evidence="1 2">
    <name type="scientific">Nocardia mexicana</name>
    <dbReference type="NCBI Taxonomy" id="279262"/>
    <lineage>
        <taxon>Bacteria</taxon>
        <taxon>Bacillati</taxon>
        <taxon>Actinomycetota</taxon>
        <taxon>Actinomycetes</taxon>
        <taxon>Mycobacteriales</taxon>
        <taxon>Nocardiaceae</taxon>
        <taxon>Nocardia</taxon>
    </lineage>
</organism>
<evidence type="ECO:0000313" key="1">
    <source>
        <dbReference type="EMBL" id="RDI50726.1"/>
    </source>
</evidence>
<protein>
    <submittedName>
        <fullName evidence="1">Serine/threonine-protein kinase RsbW</fullName>
    </submittedName>
</protein>
<gene>
    <name evidence="1" type="ORF">DFR68_105203</name>
</gene>
<dbReference type="Gene3D" id="3.30.565.10">
    <property type="entry name" value="Histidine kinase-like ATPase, C-terminal domain"/>
    <property type="match status" value="1"/>
</dbReference>
<name>A0A370H3E4_9NOCA</name>
<keyword evidence="1" id="KW-0418">Kinase</keyword>